<accession>A0ABV8V841</accession>
<dbReference type="Proteomes" id="UP001595840">
    <property type="component" value="Unassembled WGS sequence"/>
</dbReference>
<reference evidence="4" key="1">
    <citation type="journal article" date="2019" name="Int. J. Syst. Evol. Microbiol.">
        <title>The Global Catalogue of Microorganisms (GCM) 10K type strain sequencing project: providing services to taxonomists for standard genome sequencing and annotation.</title>
        <authorList>
            <consortium name="The Broad Institute Genomics Platform"/>
            <consortium name="The Broad Institute Genome Sequencing Center for Infectious Disease"/>
            <person name="Wu L."/>
            <person name="Ma J."/>
        </authorList>
    </citation>
    <scope>NUCLEOTIDE SEQUENCE [LARGE SCALE GENOMIC DNA]</scope>
    <source>
        <strain evidence="4">CECT 8570</strain>
    </source>
</reference>
<dbReference type="PROSITE" id="PS51257">
    <property type="entry name" value="PROKAR_LIPOPROTEIN"/>
    <property type="match status" value="1"/>
</dbReference>
<evidence type="ECO:0000256" key="1">
    <source>
        <dbReference type="ARBA" id="ARBA00004167"/>
    </source>
</evidence>
<name>A0ABV8V841_9GAMM</name>
<dbReference type="Pfam" id="PF01145">
    <property type="entry name" value="Band_7"/>
    <property type="match status" value="1"/>
</dbReference>
<comment type="caution">
    <text evidence="3">The sequence shown here is derived from an EMBL/GenBank/DDBJ whole genome shotgun (WGS) entry which is preliminary data.</text>
</comment>
<dbReference type="EMBL" id="JBHSCX010000020">
    <property type="protein sequence ID" value="MFC4363318.1"/>
    <property type="molecule type" value="Genomic_DNA"/>
</dbReference>
<protein>
    <submittedName>
        <fullName evidence="3">SPFH domain-containing protein</fullName>
    </submittedName>
</protein>
<proteinExistence type="predicted"/>
<feature type="domain" description="Band 7" evidence="2">
    <location>
        <begin position="23"/>
        <end position="185"/>
    </location>
</feature>
<dbReference type="SMART" id="SM00244">
    <property type="entry name" value="PHB"/>
    <property type="match status" value="1"/>
</dbReference>
<dbReference type="InterPro" id="IPR036013">
    <property type="entry name" value="Band_7/SPFH_dom_sf"/>
</dbReference>
<organism evidence="3 4">
    <name type="scientific">Simiduia curdlanivorans</name>
    <dbReference type="NCBI Taxonomy" id="1492769"/>
    <lineage>
        <taxon>Bacteria</taxon>
        <taxon>Pseudomonadati</taxon>
        <taxon>Pseudomonadota</taxon>
        <taxon>Gammaproteobacteria</taxon>
        <taxon>Cellvibrionales</taxon>
        <taxon>Cellvibrionaceae</taxon>
        <taxon>Simiduia</taxon>
    </lineage>
</organism>
<comment type="subcellular location">
    <subcellularLocation>
        <location evidence="1">Membrane</location>
        <topology evidence="1">Single-pass membrane protein</topology>
    </subcellularLocation>
</comment>
<dbReference type="InterPro" id="IPR001107">
    <property type="entry name" value="Band_7"/>
</dbReference>
<sequence>MSISKTQVIALASVLLLCIFGMSSCYTVEEGHVGIVKRFSEAKEQTSPGLHAKVPFVDTVQEIEIRTRKNVEQMPSSSKEQMPLTAEVSLNWTVHRDSALDLYKRYGGLDQFESRILDPRFRAATKDVLPHYTAEQLIQDRSRAVTEIEAALTKDLDGFPVKIDSVQIENIILPAQYLISIQTKQTEKNLADAEQHKLARQKLEAQRDVNTAEASRDSAKAIADGEAYKIKAEAEAQAESIRMKGLAEADAIRAKAEALKNNPLIVELTKAQNWDGRLPQTVLGEGQSLLMNMNSKP</sequence>
<dbReference type="CDD" id="cd03401">
    <property type="entry name" value="SPFH_prohibitin"/>
    <property type="match status" value="1"/>
</dbReference>
<evidence type="ECO:0000313" key="4">
    <source>
        <dbReference type="Proteomes" id="UP001595840"/>
    </source>
</evidence>
<keyword evidence="4" id="KW-1185">Reference proteome</keyword>
<dbReference type="PANTHER" id="PTHR42911">
    <property type="entry name" value="MODULATOR OF FTSH PROTEASE HFLC"/>
    <property type="match status" value="1"/>
</dbReference>
<dbReference type="SUPFAM" id="SSF117892">
    <property type="entry name" value="Band 7/SPFH domain"/>
    <property type="match status" value="1"/>
</dbReference>
<gene>
    <name evidence="3" type="ORF">ACFOX3_13465</name>
</gene>
<dbReference type="RefSeq" id="WP_290261038.1">
    <property type="nucleotide sequence ID" value="NZ_JAUFQG010000004.1"/>
</dbReference>
<dbReference type="PANTHER" id="PTHR42911:SF2">
    <property type="entry name" value="PROHIBITIN FAMILY PROTEIN"/>
    <property type="match status" value="1"/>
</dbReference>
<evidence type="ECO:0000313" key="3">
    <source>
        <dbReference type="EMBL" id="MFC4363318.1"/>
    </source>
</evidence>
<dbReference type="InterPro" id="IPR000163">
    <property type="entry name" value="Prohibitin"/>
</dbReference>
<evidence type="ECO:0000259" key="2">
    <source>
        <dbReference type="SMART" id="SM00244"/>
    </source>
</evidence>
<dbReference type="Gene3D" id="3.30.479.30">
    <property type="entry name" value="Band 7 domain"/>
    <property type="match status" value="1"/>
</dbReference>